<protein>
    <recommendedName>
        <fullName evidence="1">Heat shock protein HspQ</fullName>
    </recommendedName>
</protein>
<dbReference type="InterPro" id="IPR011722">
    <property type="entry name" value="Hemimethylated_DNA-bd_dom"/>
</dbReference>
<dbReference type="AlphaFoldDB" id="A0A258FN79"/>
<name>A0A258FN79_9CAUL</name>
<dbReference type="GO" id="GO:0003677">
    <property type="term" value="F:DNA binding"/>
    <property type="evidence" value="ECO:0007669"/>
    <property type="project" value="UniProtKB-UniRule"/>
</dbReference>
<reference evidence="3 4" key="1">
    <citation type="submission" date="2017-03" db="EMBL/GenBank/DDBJ databases">
        <title>Lifting the veil on microbial sulfur biogeochemistry in mining wastewaters.</title>
        <authorList>
            <person name="Kantor R.S."/>
            <person name="Colenbrander Nelson T."/>
            <person name="Marshall S."/>
            <person name="Bennett D."/>
            <person name="Apte S."/>
            <person name="Camacho D."/>
            <person name="Thomas B.C."/>
            <person name="Warren L.A."/>
            <person name="Banfield J.F."/>
        </authorList>
    </citation>
    <scope>NUCLEOTIDE SEQUENCE [LARGE SCALE GENOMIC DNA]</scope>
    <source>
        <strain evidence="3">32-69-9</strain>
    </source>
</reference>
<dbReference type="Gene3D" id="2.30.30.390">
    <property type="entry name" value="Hemimethylated DNA-binding domain"/>
    <property type="match status" value="1"/>
</dbReference>
<sequence length="104" mass="11264">MTQSRTAKFALGQIVRHRNAEFQGVVVDVDPAYAGPAGAPGPDQRDQPYYRVLAIGEDAGFLVYAAENVLLHDEGVSPLSASDQAEWFNVDALGRLAPRSQPMH</sequence>
<dbReference type="SMART" id="SM00992">
    <property type="entry name" value="YccV-like"/>
    <property type="match status" value="1"/>
</dbReference>
<keyword evidence="3" id="KW-0238">DNA-binding</keyword>
<accession>A0A258FN79</accession>
<gene>
    <name evidence="3" type="ORF">B7Z01_07935</name>
</gene>
<dbReference type="InterPro" id="IPR036623">
    <property type="entry name" value="Hemimethylated_DNA-bd_sf"/>
</dbReference>
<dbReference type="Proteomes" id="UP000215595">
    <property type="component" value="Unassembled WGS sequence"/>
</dbReference>
<dbReference type="EMBL" id="NCEB01000014">
    <property type="protein sequence ID" value="OYX33677.1"/>
    <property type="molecule type" value="Genomic_DNA"/>
</dbReference>
<proteinExistence type="predicted"/>
<evidence type="ECO:0000259" key="2">
    <source>
        <dbReference type="SMART" id="SM00992"/>
    </source>
</evidence>
<comment type="caution">
    <text evidence="3">The sequence shown here is derived from an EMBL/GenBank/DDBJ whole genome shotgun (WGS) entry which is preliminary data.</text>
</comment>
<feature type="domain" description="Hemimethylated DNA-binding" evidence="2">
    <location>
        <begin position="6"/>
        <end position="99"/>
    </location>
</feature>
<evidence type="ECO:0000313" key="3">
    <source>
        <dbReference type="EMBL" id="OYX33677.1"/>
    </source>
</evidence>
<evidence type="ECO:0000256" key="1">
    <source>
        <dbReference type="NCBIfam" id="TIGR02097"/>
    </source>
</evidence>
<evidence type="ECO:0000313" key="4">
    <source>
        <dbReference type="Proteomes" id="UP000215595"/>
    </source>
</evidence>
<organism evidence="3 4">
    <name type="scientific">Brevundimonas subvibrioides</name>
    <dbReference type="NCBI Taxonomy" id="74313"/>
    <lineage>
        <taxon>Bacteria</taxon>
        <taxon>Pseudomonadati</taxon>
        <taxon>Pseudomonadota</taxon>
        <taxon>Alphaproteobacteria</taxon>
        <taxon>Caulobacterales</taxon>
        <taxon>Caulobacteraceae</taxon>
        <taxon>Brevundimonas</taxon>
    </lineage>
</organism>
<dbReference type="SUPFAM" id="SSF141255">
    <property type="entry name" value="YccV-like"/>
    <property type="match status" value="1"/>
</dbReference>
<dbReference type="NCBIfam" id="TIGR02097">
    <property type="entry name" value="yccV"/>
    <property type="match status" value="1"/>
</dbReference>
<dbReference type="Pfam" id="PF08755">
    <property type="entry name" value="YccV-like"/>
    <property type="match status" value="1"/>
</dbReference>